<evidence type="ECO:0000313" key="2">
    <source>
        <dbReference type="EMBL" id="THG38828.1"/>
    </source>
</evidence>
<comment type="caution">
    <text evidence="2">The sequence shown here is derived from an EMBL/GenBank/DDBJ whole genome shotgun (WGS) entry which is preliminary data.</text>
</comment>
<keyword evidence="1" id="KW-0732">Signal</keyword>
<gene>
    <name evidence="2" type="ORF">E5986_00585</name>
</gene>
<dbReference type="Proteomes" id="UP000308978">
    <property type="component" value="Unassembled WGS sequence"/>
</dbReference>
<dbReference type="AlphaFoldDB" id="A0A4S4G7H7"/>
<sequence>MKVPIKLAACLLAMTVMVPSGFAFADVDGEDIGGMSSGSASSIQPYANNVNTSFYFTFKKSGATSLGDEPRRKDNGTPVYVRASKMVCDRCRVYVDMWTGSKWSNVVAGTKKRATLKKINTDCSIKVNKAAAGYMVRLTGWADSQRGDVKGEWSPDSSRTCKVINGD</sequence>
<organism evidence="2 3">
    <name type="scientific">Adlercreutzia caecimuris</name>
    <dbReference type="NCBI Taxonomy" id="671266"/>
    <lineage>
        <taxon>Bacteria</taxon>
        <taxon>Bacillati</taxon>
        <taxon>Actinomycetota</taxon>
        <taxon>Coriobacteriia</taxon>
        <taxon>Eggerthellales</taxon>
        <taxon>Eggerthellaceae</taxon>
        <taxon>Adlercreutzia</taxon>
    </lineage>
</organism>
<evidence type="ECO:0000313" key="3">
    <source>
        <dbReference type="Proteomes" id="UP000308978"/>
    </source>
</evidence>
<dbReference type="RefSeq" id="WP_136432398.1">
    <property type="nucleotide sequence ID" value="NZ_SSTJ01000001.1"/>
</dbReference>
<accession>A0A4S4G7H7</accession>
<proteinExistence type="predicted"/>
<feature type="signal peptide" evidence="1">
    <location>
        <begin position="1"/>
        <end position="25"/>
    </location>
</feature>
<protein>
    <submittedName>
        <fullName evidence="2">Uncharacterized protein</fullName>
    </submittedName>
</protein>
<evidence type="ECO:0000256" key="1">
    <source>
        <dbReference type="SAM" id="SignalP"/>
    </source>
</evidence>
<feature type="chain" id="PRO_5020398365" evidence="1">
    <location>
        <begin position="26"/>
        <end position="167"/>
    </location>
</feature>
<dbReference type="EMBL" id="SSTJ01000001">
    <property type="protein sequence ID" value="THG38828.1"/>
    <property type="molecule type" value="Genomic_DNA"/>
</dbReference>
<name>A0A4S4G7H7_9ACTN</name>
<reference evidence="2 3" key="1">
    <citation type="submission" date="2019-04" db="EMBL/GenBank/DDBJ databases">
        <title>Microbes associate with the intestines of laboratory mice.</title>
        <authorList>
            <person name="Navarre W."/>
            <person name="Wong E."/>
            <person name="Huang K.C."/>
            <person name="Tropini C."/>
            <person name="Ng K."/>
            <person name="Yu B."/>
        </authorList>
    </citation>
    <scope>NUCLEOTIDE SEQUENCE [LARGE SCALE GENOMIC DNA]</scope>
    <source>
        <strain evidence="2 3">NM80_B27</strain>
    </source>
</reference>